<sequence length="468" mass="49928">MVELPDRVVGDARTSDFGWALLTDLTDIGNRMAGSAGERRGAERVVDAYEAAGLRNAGLVEFEIPGWWRGDSALSVSGPVERRHDGSHETVALPGTPAGDVTAPLVDVGDGTYEEFEAAGDELEGAIAMASSRTPDSHDRWLHRMEKYVNAAEHGAVGFVFRNHIEGSLPPTGEIGYHNRPGPIPAVGVSKEVGERLARLAAKTDGEAERGAGDGSRPEITIEVDCRNEPTTSVNAVADVGPDTDEAVLLTAHVDAHDVSDGANDNGAGSALVAEVGRLLGTVEDDLDTRVRLVTFGSEEIGLWGAYHTAETTPKEEIECVVNLDGACSSRDLRVGTNGFEGMAETFEAVADAFATPISTGETISPHGDQWAFVQEGIPAVMASTSSDGSGRGWGHTHADTLDKLDPRDLREVATLVAEATYRFATDGTKGTERPTVEHRSRESIRDAIDERYERELKTGGRWPYGND</sequence>
<evidence type="ECO:0000256" key="17">
    <source>
        <dbReference type="ARBA" id="ARBA00023180"/>
    </source>
</evidence>
<comment type="subcellular location">
    <subcellularLocation>
        <location evidence="1">Endoplasmic reticulum</location>
    </subcellularLocation>
    <subcellularLocation>
        <location evidence="3">Golgi apparatus</location>
    </subcellularLocation>
    <subcellularLocation>
        <location evidence="2">Lysosome</location>
    </subcellularLocation>
    <subcellularLocation>
        <location evidence="4">Secreted</location>
    </subcellularLocation>
</comment>
<dbReference type="Pfam" id="PF04389">
    <property type="entry name" value="Peptidase_M28"/>
    <property type="match status" value="1"/>
</dbReference>
<evidence type="ECO:0000256" key="4">
    <source>
        <dbReference type="ARBA" id="ARBA00004613"/>
    </source>
</evidence>
<dbReference type="Gene3D" id="3.40.630.10">
    <property type="entry name" value="Zn peptidases"/>
    <property type="match status" value="1"/>
</dbReference>
<keyword evidence="6" id="KW-0964">Secreted</keyword>
<evidence type="ECO:0000313" key="24">
    <source>
        <dbReference type="EMBL" id="MBP1921460.1"/>
    </source>
</evidence>
<reference evidence="24" key="1">
    <citation type="submission" date="2021-03" db="EMBL/GenBank/DDBJ databases">
        <title>Genomic Encyclopedia of Type Strains, Phase IV (KMG-IV): sequencing the most valuable type-strain genomes for metagenomic binning, comparative biology and taxonomic classification.</title>
        <authorList>
            <person name="Goeker M."/>
        </authorList>
    </citation>
    <scope>NUCLEOTIDE SEQUENCE</scope>
    <source>
        <strain evidence="24">DSM 23564</strain>
    </source>
</reference>
<evidence type="ECO:0000256" key="6">
    <source>
        <dbReference type="ARBA" id="ARBA00022525"/>
    </source>
</evidence>
<keyword evidence="13" id="KW-0862">Zinc</keyword>
<evidence type="ECO:0000256" key="10">
    <source>
        <dbReference type="ARBA" id="ARBA00022729"/>
    </source>
</evidence>
<dbReference type="InterPro" id="IPR046450">
    <property type="entry name" value="PA_dom_sf"/>
</dbReference>
<dbReference type="Pfam" id="PF02225">
    <property type="entry name" value="PA"/>
    <property type="match status" value="1"/>
</dbReference>
<organism evidence="24 25">
    <name type="scientific">Halorubrum alkaliphilum</name>
    <dbReference type="NCBI Taxonomy" id="261290"/>
    <lineage>
        <taxon>Archaea</taxon>
        <taxon>Methanobacteriati</taxon>
        <taxon>Methanobacteriota</taxon>
        <taxon>Stenosarchaea group</taxon>
        <taxon>Halobacteria</taxon>
        <taxon>Halobacteriales</taxon>
        <taxon>Haloferacaceae</taxon>
        <taxon>Halorubrum</taxon>
    </lineage>
</organism>
<accession>A0A8T4GCT3</accession>
<dbReference type="GO" id="GO:0004180">
    <property type="term" value="F:carboxypeptidase activity"/>
    <property type="evidence" value="ECO:0007669"/>
    <property type="project" value="UniProtKB-KW"/>
</dbReference>
<dbReference type="GO" id="GO:0046872">
    <property type="term" value="F:metal ion binding"/>
    <property type="evidence" value="ECO:0007669"/>
    <property type="project" value="UniProtKB-KW"/>
</dbReference>
<evidence type="ECO:0000256" key="8">
    <source>
        <dbReference type="ARBA" id="ARBA00022670"/>
    </source>
</evidence>
<proteinExistence type="predicted"/>
<dbReference type="OrthoDB" id="18376at2157"/>
<feature type="region of interest" description="Disordered" evidence="21">
    <location>
        <begin position="79"/>
        <end position="101"/>
    </location>
</feature>
<dbReference type="PANTHER" id="PTHR12053:SF3">
    <property type="entry name" value="CARBOXYPEPTIDASE Q"/>
    <property type="match status" value="1"/>
</dbReference>
<keyword evidence="12" id="KW-0256">Endoplasmic reticulum</keyword>
<dbReference type="GO" id="GO:0006508">
    <property type="term" value="P:proteolysis"/>
    <property type="evidence" value="ECO:0007669"/>
    <property type="project" value="UniProtKB-KW"/>
</dbReference>
<evidence type="ECO:0000256" key="2">
    <source>
        <dbReference type="ARBA" id="ARBA00004371"/>
    </source>
</evidence>
<gene>
    <name evidence="24" type="ORF">J2751_000449</name>
</gene>
<evidence type="ECO:0000313" key="25">
    <source>
        <dbReference type="Proteomes" id="UP000823588"/>
    </source>
</evidence>
<keyword evidence="9" id="KW-0479">Metal-binding</keyword>
<feature type="compositionally biased region" description="Basic and acidic residues" evidence="21">
    <location>
        <begin position="430"/>
        <end position="446"/>
    </location>
</feature>
<dbReference type="GO" id="GO:0005764">
    <property type="term" value="C:lysosome"/>
    <property type="evidence" value="ECO:0007669"/>
    <property type="project" value="UniProtKB-SubCell"/>
</dbReference>
<evidence type="ECO:0000256" key="1">
    <source>
        <dbReference type="ARBA" id="ARBA00004240"/>
    </source>
</evidence>
<keyword evidence="15" id="KW-0482">Metalloprotease</keyword>
<dbReference type="AlphaFoldDB" id="A0A8T4GCT3"/>
<evidence type="ECO:0000259" key="23">
    <source>
        <dbReference type="Pfam" id="PF04389"/>
    </source>
</evidence>
<keyword evidence="10" id="KW-0732">Signal</keyword>
<evidence type="ECO:0000256" key="9">
    <source>
        <dbReference type="ARBA" id="ARBA00022723"/>
    </source>
</evidence>
<feature type="domain" description="PA" evidence="22">
    <location>
        <begin position="101"/>
        <end position="197"/>
    </location>
</feature>
<evidence type="ECO:0000256" key="13">
    <source>
        <dbReference type="ARBA" id="ARBA00022833"/>
    </source>
</evidence>
<keyword evidence="8" id="KW-0645">Protease</keyword>
<dbReference type="SUPFAM" id="SSF53187">
    <property type="entry name" value="Zn-dependent exopeptidases"/>
    <property type="match status" value="1"/>
</dbReference>
<name>A0A8T4GCT3_9EURY</name>
<keyword evidence="17" id="KW-0325">Glycoprotein</keyword>
<comment type="subunit">
    <text evidence="19">Homodimer. The monomeric form is inactive while the homodimer is active.</text>
</comment>
<keyword evidence="11" id="KW-0378">Hydrolase</keyword>
<evidence type="ECO:0000256" key="21">
    <source>
        <dbReference type="SAM" id="MobiDB-lite"/>
    </source>
</evidence>
<dbReference type="RefSeq" id="WP_209482836.1">
    <property type="nucleotide sequence ID" value="NZ_JAGGKQ010000002.1"/>
</dbReference>
<protein>
    <recommendedName>
        <fullName evidence="5">Carboxypeptidase Q</fullName>
    </recommendedName>
    <alternativeName>
        <fullName evidence="20">Plasma glutamate carboxypeptidase</fullName>
    </alternativeName>
</protein>
<dbReference type="InterPro" id="IPR039866">
    <property type="entry name" value="CPQ"/>
</dbReference>
<keyword evidence="7" id="KW-0121">Carboxypeptidase</keyword>
<feature type="domain" description="Peptidase M28" evidence="23">
    <location>
        <begin position="235"/>
        <end position="420"/>
    </location>
</feature>
<evidence type="ECO:0000256" key="19">
    <source>
        <dbReference type="ARBA" id="ARBA00025833"/>
    </source>
</evidence>
<evidence type="ECO:0000256" key="3">
    <source>
        <dbReference type="ARBA" id="ARBA00004555"/>
    </source>
</evidence>
<dbReference type="GO" id="GO:0005576">
    <property type="term" value="C:extracellular region"/>
    <property type="evidence" value="ECO:0007669"/>
    <property type="project" value="UniProtKB-SubCell"/>
</dbReference>
<dbReference type="PANTHER" id="PTHR12053">
    <property type="entry name" value="PROTEASE FAMILY M28 PLASMA GLUTAMATE CARBOXYPEPTIDASE-RELATED"/>
    <property type="match status" value="1"/>
</dbReference>
<evidence type="ECO:0000256" key="5">
    <source>
        <dbReference type="ARBA" id="ARBA00014116"/>
    </source>
</evidence>
<evidence type="ECO:0000256" key="7">
    <source>
        <dbReference type="ARBA" id="ARBA00022645"/>
    </source>
</evidence>
<evidence type="ECO:0000256" key="16">
    <source>
        <dbReference type="ARBA" id="ARBA00023145"/>
    </source>
</evidence>
<comment type="caution">
    <text evidence="24">The sequence shown here is derived from an EMBL/GenBank/DDBJ whole genome shotgun (WGS) entry which is preliminary data.</text>
</comment>
<evidence type="ECO:0000256" key="11">
    <source>
        <dbReference type="ARBA" id="ARBA00022801"/>
    </source>
</evidence>
<dbReference type="EMBL" id="JAGGKQ010000002">
    <property type="protein sequence ID" value="MBP1921460.1"/>
    <property type="molecule type" value="Genomic_DNA"/>
</dbReference>
<keyword evidence="25" id="KW-1185">Reference proteome</keyword>
<dbReference type="InterPro" id="IPR007484">
    <property type="entry name" value="Peptidase_M28"/>
</dbReference>
<evidence type="ECO:0000256" key="20">
    <source>
        <dbReference type="ARBA" id="ARBA00033328"/>
    </source>
</evidence>
<evidence type="ECO:0000256" key="15">
    <source>
        <dbReference type="ARBA" id="ARBA00023049"/>
    </source>
</evidence>
<keyword evidence="14" id="KW-0333">Golgi apparatus</keyword>
<keyword evidence="18" id="KW-0458">Lysosome</keyword>
<evidence type="ECO:0000256" key="18">
    <source>
        <dbReference type="ARBA" id="ARBA00023228"/>
    </source>
</evidence>
<dbReference type="SUPFAM" id="SSF52025">
    <property type="entry name" value="PA domain"/>
    <property type="match status" value="1"/>
</dbReference>
<feature type="region of interest" description="Disordered" evidence="21">
    <location>
        <begin position="427"/>
        <end position="446"/>
    </location>
</feature>
<evidence type="ECO:0000259" key="22">
    <source>
        <dbReference type="Pfam" id="PF02225"/>
    </source>
</evidence>
<dbReference type="Proteomes" id="UP000823588">
    <property type="component" value="Unassembled WGS sequence"/>
</dbReference>
<evidence type="ECO:0000256" key="12">
    <source>
        <dbReference type="ARBA" id="ARBA00022824"/>
    </source>
</evidence>
<dbReference type="Gene3D" id="3.50.30.30">
    <property type="match status" value="1"/>
</dbReference>
<evidence type="ECO:0000256" key="14">
    <source>
        <dbReference type="ARBA" id="ARBA00023034"/>
    </source>
</evidence>
<dbReference type="GO" id="GO:0070573">
    <property type="term" value="F:metallodipeptidase activity"/>
    <property type="evidence" value="ECO:0007669"/>
    <property type="project" value="InterPro"/>
</dbReference>
<keyword evidence="16" id="KW-0865">Zymogen</keyword>
<dbReference type="InterPro" id="IPR003137">
    <property type="entry name" value="PA_domain"/>
</dbReference>